<sequence length="296" mass="31299">MGSLESAPRIRRSQADHPVTGRIASVHPIGHPITQSEKLGLKVRMPGEDRAPAFKLRWSGWEDGKLKGRVGVAPHAVISNHIWVQTLAAFPIPNCDPAAAASSLILRKPFANSSSILVQYRDFVGVGHNEEPPTLVGCADLCRREQARFDAVAHCGKVCEDAGGSQGQVPFDVFEEAPFGVHLRDDSADVRPEVAGIVLAAPLAGKAEGLAGIAGSEEMNAAAPRAAVEGGNVRPDRSLIQGLVAHPRHESGRREGFPLDETNSSIGGLGDMEAEFEATDACAECDAGEGRNVRGM</sequence>
<evidence type="ECO:0000313" key="1">
    <source>
        <dbReference type="EMBL" id="GLR51289.1"/>
    </source>
</evidence>
<name>A0ABQ5ZHR2_9HYPH</name>
<dbReference type="EMBL" id="BSOP01000018">
    <property type="protein sequence ID" value="GLR51289.1"/>
    <property type="molecule type" value="Genomic_DNA"/>
</dbReference>
<organism evidence="1 2">
    <name type="scientific">Shinella yambaruensis</name>
    <dbReference type="NCBI Taxonomy" id="415996"/>
    <lineage>
        <taxon>Bacteria</taxon>
        <taxon>Pseudomonadati</taxon>
        <taxon>Pseudomonadota</taxon>
        <taxon>Alphaproteobacteria</taxon>
        <taxon>Hyphomicrobiales</taxon>
        <taxon>Rhizobiaceae</taxon>
        <taxon>Shinella</taxon>
    </lineage>
</organism>
<protein>
    <submittedName>
        <fullName evidence="1">Uncharacterized protein</fullName>
    </submittedName>
</protein>
<dbReference type="Proteomes" id="UP001156702">
    <property type="component" value="Unassembled WGS sequence"/>
</dbReference>
<reference evidence="2" key="1">
    <citation type="journal article" date="2019" name="Int. J. Syst. Evol. Microbiol.">
        <title>The Global Catalogue of Microorganisms (GCM) 10K type strain sequencing project: providing services to taxonomists for standard genome sequencing and annotation.</title>
        <authorList>
            <consortium name="The Broad Institute Genomics Platform"/>
            <consortium name="The Broad Institute Genome Sequencing Center for Infectious Disease"/>
            <person name="Wu L."/>
            <person name="Ma J."/>
        </authorList>
    </citation>
    <scope>NUCLEOTIDE SEQUENCE [LARGE SCALE GENOMIC DNA]</scope>
    <source>
        <strain evidence="2">NBRC 102122</strain>
    </source>
</reference>
<keyword evidence="2" id="KW-1185">Reference proteome</keyword>
<proteinExistence type="predicted"/>
<accession>A0ABQ5ZHR2</accession>
<gene>
    <name evidence="1" type="ORF">GCM10007923_24970</name>
</gene>
<comment type="caution">
    <text evidence="1">The sequence shown here is derived from an EMBL/GenBank/DDBJ whole genome shotgun (WGS) entry which is preliminary data.</text>
</comment>
<evidence type="ECO:0000313" key="2">
    <source>
        <dbReference type="Proteomes" id="UP001156702"/>
    </source>
</evidence>